<evidence type="ECO:0000313" key="2">
    <source>
        <dbReference type="Proteomes" id="UP001479290"/>
    </source>
</evidence>
<accession>A0AAW1YXH1</accession>
<dbReference type="EMBL" id="JAWDJR010000024">
    <property type="protein sequence ID" value="KAK9952597.1"/>
    <property type="molecule type" value="Genomic_DNA"/>
</dbReference>
<dbReference type="AlphaFoldDB" id="A0AAW1YXH1"/>
<reference evidence="1 2" key="1">
    <citation type="submission" date="2024-05" db="EMBL/GenBank/DDBJ databases">
        <title>A high-quality chromosomal-level genome assembly of Topmouth culter (Culter alburnus).</title>
        <authorList>
            <person name="Zhao H."/>
        </authorList>
    </citation>
    <scope>NUCLEOTIDE SEQUENCE [LARGE SCALE GENOMIC DNA]</scope>
    <source>
        <strain evidence="1">CATC2023</strain>
        <tissue evidence="1">Muscle</tissue>
    </source>
</reference>
<proteinExistence type="predicted"/>
<organism evidence="1 2">
    <name type="scientific">Culter alburnus</name>
    <name type="common">Topmouth culter</name>
    <dbReference type="NCBI Taxonomy" id="194366"/>
    <lineage>
        <taxon>Eukaryota</taxon>
        <taxon>Metazoa</taxon>
        <taxon>Chordata</taxon>
        <taxon>Craniata</taxon>
        <taxon>Vertebrata</taxon>
        <taxon>Euteleostomi</taxon>
        <taxon>Actinopterygii</taxon>
        <taxon>Neopterygii</taxon>
        <taxon>Teleostei</taxon>
        <taxon>Ostariophysi</taxon>
        <taxon>Cypriniformes</taxon>
        <taxon>Xenocyprididae</taxon>
        <taxon>Xenocypridinae</taxon>
        <taxon>Culter</taxon>
    </lineage>
</organism>
<gene>
    <name evidence="1" type="ORF">ABG768_018424</name>
</gene>
<dbReference type="Proteomes" id="UP001479290">
    <property type="component" value="Unassembled WGS sequence"/>
</dbReference>
<sequence>MLEALKDETFANEHFIEESEMKEIFLESILTAKGHWKAFGESCLNAKSIFSLQTKDAYKFLETSPSSLSPEEWKKQYDAVIVDLNKINLDPFTPKAPAPITQ</sequence>
<protein>
    <submittedName>
        <fullName evidence="1">Uncharacterized protein</fullName>
    </submittedName>
</protein>
<evidence type="ECO:0000313" key="1">
    <source>
        <dbReference type="EMBL" id="KAK9952597.1"/>
    </source>
</evidence>
<name>A0AAW1YXH1_CULAL</name>
<keyword evidence="2" id="KW-1185">Reference proteome</keyword>
<comment type="caution">
    <text evidence="1">The sequence shown here is derived from an EMBL/GenBank/DDBJ whole genome shotgun (WGS) entry which is preliminary data.</text>
</comment>